<dbReference type="Proteomes" id="UP000319836">
    <property type="component" value="Unassembled WGS sequence"/>
</dbReference>
<evidence type="ECO:0000313" key="3">
    <source>
        <dbReference type="EMBL" id="TMQ71548.1"/>
    </source>
</evidence>
<accession>A0A538U6N7</accession>
<evidence type="ECO:0000256" key="2">
    <source>
        <dbReference type="SAM" id="Phobius"/>
    </source>
</evidence>
<evidence type="ECO:0000256" key="1">
    <source>
        <dbReference type="SAM" id="MobiDB-lite"/>
    </source>
</evidence>
<proteinExistence type="predicted"/>
<protein>
    <submittedName>
        <fullName evidence="3">Uncharacterized protein</fullName>
    </submittedName>
</protein>
<gene>
    <name evidence="3" type="ORF">E6K80_05280</name>
</gene>
<comment type="caution">
    <text evidence="3">The sequence shown here is derived from an EMBL/GenBank/DDBJ whole genome shotgun (WGS) entry which is preliminary data.</text>
</comment>
<evidence type="ECO:0000313" key="4">
    <source>
        <dbReference type="Proteomes" id="UP000319836"/>
    </source>
</evidence>
<reference evidence="3 4" key="1">
    <citation type="journal article" date="2019" name="Nat. Microbiol.">
        <title>Mediterranean grassland soil C-N compound turnover is dependent on rainfall and depth, and is mediated by genomically divergent microorganisms.</title>
        <authorList>
            <person name="Diamond S."/>
            <person name="Andeer P.F."/>
            <person name="Li Z."/>
            <person name="Crits-Christoph A."/>
            <person name="Burstein D."/>
            <person name="Anantharaman K."/>
            <person name="Lane K.R."/>
            <person name="Thomas B.C."/>
            <person name="Pan C."/>
            <person name="Northen T.R."/>
            <person name="Banfield J.F."/>
        </authorList>
    </citation>
    <scope>NUCLEOTIDE SEQUENCE [LARGE SCALE GENOMIC DNA]</scope>
    <source>
        <strain evidence="3">WS_10</strain>
    </source>
</reference>
<feature type="transmembrane region" description="Helical" evidence="2">
    <location>
        <begin position="42"/>
        <end position="60"/>
    </location>
</feature>
<feature type="region of interest" description="Disordered" evidence="1">
    <location>
        <begin position="1"/>
        <end position="21"/>
    </location>
</feature>
<dbReference type="EMBL" id="VBPA01000117">
    <property type="protein sequence ID" value="TMQ71548.1"/>
    <property type="molecule type" value="Genomic_DNA"/>
</dbReference>
<organism evidence="3 4">
    <name type="scientific">Eiseniibacteriota bacterium</name>
    <dbReference type="NCBI Taxonomy" id="2212470"/>
    <lineage>
        <taxon>Bacteria</taxon>
        <taxon>Candidatus Eiseniibacteriota</taxon>
    </lineage>
</organism>
<keyword evidence="2" id="KW-0472">Membrane</keyword>
<dbReference type="AlphaFoldDB" id="A0A538U6N7"/>
<sequence>MTEAVLTPTREHEDSAPAPGAAMTQKSLNQDLLKLIGKPGRLWWMIFLFDLTILAIGVIAERNQIITGIGAA</sequence>
<keyword evidence="2" id="KW-0812">Transmembrane</keyword>
<keyword evidence="2" id="KW-1133">Transmembrane helix</keyword>
<name>A0A538U6N7_UNCEI</name>
<feature type="non-terminal residue" evidence="3">
    <location>
        <position position="72"/>
    </location>
</feature>